<feature type="transmembrane region" description="Helical" evidence="1">
    <location>
        <begin position="91"/>
        <end position="112"/>
    </location>
</feature>
<dbReference type="InterPro" id="IPR036938">
    <property type="entry name" value="PAP2/HPO_sf"/>
</dbReference>
<keyword evidence="1" id="KW-0812">Transmembrane</keyword>
<feature type="transmembrane region" description="Helical" evidence="1">
    <location>
        <begin position="167"/>
        <end position="186"/>
    </location>
</feature>
<evidence type="ECO:0000256" key="1">
    <source>
        <dbReference type="SAM" id="Phobius"/>
    </source>
</evidence>
<dbReference type="CDD" id="cd01610">
    <property type="entry name" value="PAP2_like"/>
    <property type="match status" value="1"/>
</dbReference>
<feature type="domain" description="Phosphatidic acid phosphatase type 2/haloperoxidase" evidence="2">
    <location>
        <begin position="93"/>
        <end position="213"/>
    </location>
</feature>
<accession>A0A4S4NVY8</accession>
<evidence type="ECO:0000313" key="3">
    <source>
        <dbReference type="EMBL" id="THH40430.1"/>
    </source>
</evidence>
<dbReference type="Pfam" id="PF01569">
    <property type="entry name" value="PAP2"/>
    <property type="match status" value="1"/>
</dbReference>
<name>A0A4S4NVY8_9BACT</name>
<feature type="transmembrane region" description="Helical" evidence="1">
    <location>
        <begin position="140"/>
        <end position="161"/>
    </location>
</feature>
<dbReference type="PANTHER" id="PTHR14969:SF13">
    <property type="entry name" value="AT30094P"/>
    <property type="match status" value="1"/>
</dbReference>
<dbReference type="AlphaFoldDB" id="A0A4S4NVY8"/>
<organism evidence="3 4">
    <name type="scientific">Neolewinella litorea</name>
    <dbReference type="NCBI Taxonomy" id="2562452"/>
    <lineage>
        <taxon>Bacteria</taxon>
        <taxon>Pseudomonadati</taxon>
        <taxon>Bacteroidota</taxon>
        <taxon>Saprospiria</taxon>
        <taxon>Saprospirales</taxon>
        <taxon>Lewinellaceae</taxon>
        <taxon>Neolewinella</taxon>
    </lineage>
</organism>
<gene>
    <name evidence="3" type="ORF">E4021_06755</name>
</gene>
<dbReference type="SUPFAM" id="SSF48317">
    <property type="entry name" value="Acid phosphatase/Vanadium-dependent haloperoxidase"/>
    <property type="match status" value="1"/>
</dbReference>
<keyword evidence="1" id="KW-0472">Membrane</keyword>
<dbReference type="Proteomes" id="UP000308528">
    <property type="component" value="Unassembled WGS sequence"/>
</dbReference>
<evidence type="ECO:0000313" key="4">
    <source>
        <dbReference type="Proteomes" id="UP000308528"/>
    </source>
</evidence>
<dbReference type="SMART" id="SM00014">
    <property type="entry name" value="acidPPc"/>
    <property type="match status" value="1"/>
</dbReference>
<dbReference type="PANTHER" id="PTHR14969">
    <property type="entry name" value="SPHINGOSINE-1-PHOSPHATE PHOSPHOHYDROLASE"/>
    <property type="match status" value="1"/>
</dbReference>
<proteinExistence type="predicted"/>
<dbReference type="RefSeq" id="WP_168797492.1">
    <property type="nucleotide sequence ID" value="NZ_SRSF01000002.1"/>
</dbReference>
<protein>
    <submittedName>
        <fullName evidence="3">Phosphatase PAP2 family protein</fullName>
    </submittedName>
</protein>
<sequence>MPFQLHPPREYALISTGLVLIAAALWVDYRDVEPVYSPYSGEYQGHEINPIDRLGYTVRDDRAGNLADVGLFGGPVLPILLSFDQRTRPHYPLILVLWLQTMLLTFALTSLIKNTANRPRPYIYNANWHPERLLSRKDRAAFLSGHAANATAGGVLFAALLEAYDRPLATYGRLIAVAVAGFTAFLRVKAGRHWVTDATAGILLGGAVAGAVIRLHRPSHLVNEPTVP</sequence>
<feature type="transmembrane region" description="Helical" evidence="1">
    <location>
        <begin position="12"/>
        <end position="29"/>
    </location>
</feature>
<comment type="caution">
    <text evidence="3">The sequence shown here is derived from an EMBL/GenBank/DDBJ whole genome shotgun (WGS) entry which is preliminary data.</text>
</comment>
<keyword evidence="4" id="KW-1185">Reference proteome</keyword>
<dbReference type="EMBL" id="SRSF01000002">
    <property type="protein sequence ID" value="THH40430.1"/>
    <property type="molecule type" value="Genomic_DNA"/>
</dbReference>
<dbReference type="InterPro" id="IPR000326">
    <property type="entry name" value="PAP2/HPO"/>
</dbReference>
<keyword evidence="1" id="KW-1133">Transmembrane helix</keyword>
<dbReference type="Gene3D" id="1.20.144.10">
    <property type="entry name" value="Phosphatidic acid phosphatase type 2/haloperoxidase"/>
    <property type="match status" value="1"/>
</dbReference>
<evidence type="ECO:0000259" key="2">
    <source>
        <dbReference type="SMART" id="SM00014"/>
    </source>
</evidence>
<reference evidence="3 4" key="1">
    <citation type="submission" date="2019-04" db="EMBL/GenBank/DDBJ databases">
        <title>Lewinella litorea sp. nov., isolated from a marine sand.</title>
        <authorList>
            <person name="Yoon J.-H."/>
        </authorList>
    </citation>
    <scope>NUCLEOTIDE SEQUENCE [LARGE SCALE GENOMIC DNA]</scope>
    <source>
        <strain evidence="3 4">HSMS-39</strain>
    </source>
</reference>
<feature type="transmembrane region" description="Helical" evidence="1">
    <location>
        <begin position="198"/>
        <end position="216"/>
    </location>
</feature>